<organism evidence="11 12">
    <name type="scientific">Henningerozyma blattae (strain ATCC 34711 / CBS 6284 / DSM 70876 / NBRC 10599 / NRRL Y-10934 / UCD 77-7)</name>
    <name type="common">Yeast</name>
    <name type="synonym">Tetrapisispora blattae</name>
    <dbReference type="NCBI Taxonomy" id="1071380"/>
    <lineage>
        <taxon>Eukaryota</taxon>
        <taxon>Fungi</taxon>
        <taxon>Dikarya</taxon>
        <taxon>Ascomycota</taxon>
        <taxon>Saccharomycotina</taxon>
        <taxon>Saccharomycetes</taxon>
        <taxon>Saccharomycetales</taxon>
        <taxon>Saccharomycetaceae</taxon>
        <taxon>Henningerozyma</taxon>
    </lineage>
</organism>
<dbReference type="InterPro" id="IPR050724">
    <property type="entry name" value="Glu_Leu_Phe_Val_DH"/>
</dbReference>
<protein>
    <recommendedName>
        <fullName evidence="5">Glutamate dehydrogenase</fullName>
    </recommendedName>
</protein>
<dbReference type="FunCoup" id="I2H5S0">
    <property type="interactions" value="844"/>
</dbReference>
<dbReference type="EMBL" id="HE806321">
    <property type="protein sequence ID" value="CCH61722.1"/>
    <property type="molecule type" value="Genomic_DNA"/>
</dbReference>
<dbReference type="Pfam" id="PF02812">
    <property type="entry name" value="ELFV_dehydrog_N"/>
    <property type="match status" value="1"/>
</dbReference>
<dbReference type="FunFam" id="3.40.50.720:FF:000030">
    <property type="entry name" value="Glutamate dehydrogenase"/>
    <property type="match status" value="1"/>
</dbReference>
<feature type="binding site" evidence="7">
    <location>
        <position position="100"/>
    </location>
    <ligand>
        <name>substrate</name>
    </ligand>
</feature>
<dbReference type="InterPro" id="IPR006095">
    <property type="entry name" value="Glu/Leu/Phe/Val/Trp_DH"/>
</dbReference>
<keyword evidence="7" id="KW-0520">NAD</keyword>
<dbReference type="PROSITE" id="PS00074">
    <property type="entry name" value="GLFV_DEHYDROGENASE"/>
    <property type="match status" value="1"/>
</dbReference>
<feature type="domain" description="Glutamate/phenylalanine/leucine/valine/L-tryptophan dehydrogenase C-terminal" evidence="10">
    <location>
        <begin position="191"/>
        <end position="462"/>
    </location>
</feature>
<dbReference type="Gene3D" id="1.10.285.10">
    <property type="entry name" value="Glutamate Dehydrogenase, chain A, domain 3"/>
    <property type="match status" value="2"/>
</dbReference>
<dbReference type="InterPro" id="IPR006097">
    <property type="entry name" value="Glu/Leu/Phe/Val/Trp_DH_dimer"/>
</dbReference>
<dbReference type="InterPro" id="IPR036291">
    <property type="entry name" value="NAD(P)-bd_dom_sf"/>
</dbReference>
<accession>I2H5S0</accession>
<dbReference type="SMART" id="SM00839">
    <property type="entry name" value="ELFV_dehydrog"/>
    <property type="match status" value="1"/>
</dbReference>
<dbReference type="NCBIfam" id="NF006929">
    <property type="entry name" value="PRK09414.1"/>
    <property type="match status" value="1"/>
</dbReference>
<dbReference type="GO" id="GO:0005829">
    <property type="term" value="C:cytosol"/>
    <property type="evidence" value="ECO:0007669"/>
    <property type="project" value="TreeGrafter"/>
</dbReference>
<dbReference type="Pfam" id="PF00208">
    <property type="entry name" value="ELFV_dehydrog"/>
    <property type="match status" value="1"/>
</dbReference>
<dbReference type="eggNOG" id="KOG2250">
    <property type="taxonomic scope" value="Eukaryota"/>
</dbReference>
<dbReference type="Gene3D" id="3.40.50.720">
    <property type="entry name" value="NAD(P)-binding Rossmann-like Domain"/>
    <property type="match status" value="1"/>
</dbReference>
<dbReference type="InterPro" id="IPR033524">
    <property type="entry name" value="Glu/Leu/Phe/Val_DH_AS"/>
</dbReference>
<dbReference type="HOGENOM" id="CLU_025763_2_1_1"/>
<feature type="binding site" evidence="7">
    <location>
        <position position="103"/>
    </location>
    <ligand>
        <name>substrate</name>
    </ligand>
</feature>
<feature type="binding site" evidence="7">
    <location>
        <position position="390"/>
    </location>
    <ligand>
        <name>substrate</name>
    </ligand>
</feature>
<dbReference type="InterPro" id="IPR006096">
    <property type="entry name" value="Glu/Leu/Phe/Val/Trp_DH_C"/>
</dbReference>
<reference evidence="11 12" key="1">
    <citation type="journal article" date="2011" name="Proc. Natl. Acad. Sci. U.S.A.">
        <title>Evolutionary erosion of yeast sex chromosomes by mating-type switching accidents.</title>
        <authorList>
            <person name="Gordon J.L."/>
            <person name="Armisen D."/>
            <person name="Proux-Wera E."/>
            <person name="Oheigeartaigh S.S."/>
            <person name="Byrne K.P."/>
            <person name="Wolfe K.H."/>
        </authorList>
    </citation>
    <scope>NUCLEOTIDE SEQUENCE [LARGE SCALE GENOMIC DNA]</scope>
    <source>
        <strain evidence="12">ATCC 34711 / CBS 6284 / DSM 70876 / NBRC 10599 / NRRL Y-10934 / UCD 77-7</strain>
    </source>
</reference>
<dbReference type="InParanoid" id="I2H5S0"/>
<dbReference type="Gene3D" id="3.40.50.10860">
    <property type="entry name" value="Leucine Dehydrogenase, chain A, domain 1"/>
    <property type="match status" value="1"/>
</dbReference>
<evidence type="ECO:0000313" key="11">
    <source>
        <dbReference type="EMBL" id="CCH61722.1"/>
    </source>
</evidence>
<feature type="binding site" evidence="7">
    <location>
        <position position="154"/>
    </location>
    <ligand>
        <name>substrate</name>
    </ligand>
</feature>
<dbReference type="RefSeq" id="XP_004181241.1">
    <property type="nucleotide sequence ID" value="XM_004181193.1"/>
</dbReference>
<keyword evidence="3" id="KW-0521">NADP</keyword>
<dbReference type="PIRSF" id="PIRSF000185">
    <property type="entry name" value="Glu_DH"/>
    <property type="match status" value="1"/>
</dbReference>
<feature type="site" description="Important for catalysis" evidence="8">
    <location>
        <position position="155"/>
    </location>
</feature>
<dbReference type="STRING" id="1071380.I2H5S0"/>
<dbReference type="KEGG" id="tbl:TBLA_0F01800"/>
<feature type="binding site" evidence="7">
    <location>
        <position position="231"/>
    </location>
    <ligand>
        <name>NAD(+)</name>
        <dbReference type="ChEBI" id="CHEBI:57540"/>
    </ligand>
</feature>
<dbReference type="GO" id="GO:0000166">
    <property type="term" value="F:nucleotide binding"/>
    <property type="evidence" value="ECO:0007669"/>
    <property type="project" value="UniProtKB-KW"/>
</dbReference>
<dbReference type="InterPro" id="IPR014362">
    <property type="entry name" value="Glu_DH"/>
</dbReference>
<gene>
    <name evidence="11" type="primary">TBLA0F01800</name>
    <name evidence="11" type="ORF">TBLA_0F01800</name>
</gene>
<dbReference type="PANTHER" id="PTHR43571:SF1">
    <property type="entry name" value="NADP-SPECIFIC GLUTAMATE DEHYDROGENASE 1-RELATED"/>
    <property type="match status" value="1"/>
</dbReference>
<dbReference type="GO" id="GO:0004354">
    <property type="term" value="F:glutamate dehydrogenase (NADP+) activity"/>
    <property type="evidence" value="ECO:0007669"/>
    <property type="project" value="UniProtKB-ARBA"/>
</dbReference>
<evidence type="ECO:0000313" key="12">
    <source>
        <dbReference type="Proteomes" id="UP000002866"/>
    </source>
</evidence>
<keyword evidence="7" id="KW-0547">Nucleotide-binding</keyword>
<feature type="active site" description="Proton donor" evidence="6">
    <location>
        <position position="115"/>
    </location>
</feature>
<dbReference type="InterPro" id="IPR046346">
    <property type="entry name" value="Aminoacid_DH-like_N_sf"/>
</dbReference>
<evidence type="ECO:0000256" key="8">
    <source>
        <dbReference type="PIRSR" id="PIRSR000185-3"/>
    </source>
</evidence>
<feature type="binding site" evidence="7">
    <location>
        <position position="198"/>
    </location>
    <ligand>
        <name>NAD(+)</name>
        <dbReference type="ChEBI" id="CHEBI:57540"/>
    </ligand>
</feature>
<keyword evidence="4 5" id="KW-0560">Oxidoreductase</keyword>
<dbReference type="FunFam" id="3.40.50.10860:FF:000002">
    <property type="entry name" value="Glutamate dehydrogenase"/>
    <property type="match status" value="1"/>
</dbReference>
<dbReference type="FunFam" id="1.10.285.10:FF:000003">
    <property type="entry name" value="Glutamate dehydrogenase"/>
    <property type="match status" value="1"/>
</dbReference>
<proteinExistence type="inferred from homology"/>
<evidence type="ECO:0000259" key="10">
    <source>
        <dbReference type="SMART" id="SM00839"/>
    </source>
</evidence>
<dbReference type="AlphaFoldDB" id="I2H5S0"/>
<dbReference type="SUPFAM" id="SSF51735">
    <property type="entry name" value="NAD(P)-binding Rossmann-fold domains"/>
    <property type="match status" value="1"/>
</dbReference>
<evidence type="ECO:0000256" key="5">
    <source>
        <dbReference type="PIRNR" id="PIRNR000185"/>
    </source>
</evidence>
<dbReference type="OrthoDB" id="6718861at2759"/>
<dbReference type="GeneID" id="14496831"/>
<dbReference type="FunFam" id="1.10.285.10:FF:000001">
    <property type="entry name" value="Glutamate dehydrogenase"/>
    <property type="match status" value="1"/>
</dbReference>
<dbReference type="GO" id="GO:0006537">
    <property type="term" value="P:glutamate biosynthetic process"/>
    <property type="evidence" value="ECO:0007669"/>
    <property type="project" value="TreeGrafter"/>
</dbReference>
<comment type="similarity">
    <text evidence="1 5 9">Belongs to the Glu/Leu/Phe/Val dehydrogenases family.</text>
</comment>
<evidence type="ECO:0000256" key="9">
    <source>
        <dbReference type="RuleBase" id="RU004417"/>
    </source>
</evidence>
<evidence type="ECO:0000256" key="4">
    <source>
        <dbReference type="ARBA" id="ARBA00023002"/>
    </source>
</evidence>
<evidence type="ECO:0000256" key="7">
    <source>
        <dbReference type="PIRSR" id="PIRSR000185-2"/>
    </source>
</evidence>
<name>I2H5S0_HENB6</name>
<evidence type="ECO:0000256" key="6">
    <source>
        <dbReference type="PIRSR" id="PIRSR000185-1"/>
    </source>
</evidence>
<evidence type="ECO:0000256" key="1">
    <source>
        <dbReference type="ARBA" id="ARBA00006382"/>
    </source>
</evidence>
<evidence type="ECO:0000256" key="2">
    <source>
        <dbReference type="ARBA" id="ARBA00011643"/>
    </source>
</evidence>
<dbReference type="SUPFAM" id="SSF53223">
    <property type="entry name" value="Aminoacid dehydrogenase-like, N-terminal domain"/>
    <property type="match status" value="1"/>
</dbReference>
<evidence type="ECO:0000256" key="3">
    <source>
        <dbReference type="ARBA" id="ARBA00022857"/>
    </source>
</evidence>
<sequence length="465" mass="50552">MSSQQPLEPEFYQAYNEIVASLKDSTLFEQYPKYEKVLPVVSIPERIFQFRVTWENDKGEQEVASGYRVQFNSAKGPYKGGLRFHPTVNLSILKFLGFEQIFKNSLTGLDMGGAKGGLCVDLKGRSDNEIRRICVAFMTELQKVIGPNTDIPAGDIGVGGREIGYMFGAYRKQRNAWEGVLTGKSTNWGGSLARPEATGYGLVYYLEAMLKYVRGNSSLTGMRVAISGSGNVAQYAALKVIELGGMVVSLSDSNGSIVVPEGSNRGINAQQVETIAAGKLKFKTLQQIITSESSIFSKDHITYLEGERPWTHVSRVDVALPSATQNEVSGLEAKSLIASGVRFVAEGSNMGCTPEAIKIFETARLNATSPENAVWYATGKASNAGGVAVSGLEMAQNSQRSHWTFEQVDAKLKAIMHNCFNDCIEAAKKFNNENIENTLPSLIKGANLAGFIKVADAMIDQGDVF</sequence>
<feature type="binding site" evidence="7">
    <location>
        <position position="79"/>
    </location>
    <ligand>
        <name>substrate</name>
    </ligand>
</feature>
<dbReference type="OMA" id="PCFAAFP"/>
<comment type="subunit">
    <text evidence="2">Homohexamer.</text>
</comment>
<dbReference type="PRINTS" id="PR00082">
    <property type="entry name" value="GLFDHDRGNASE"/>
</dbReference>
<dbReference type="PANTHER" id="PTHR43571">
    <property type="entry name" value="NADP-SPECIFIC GLUTAMATE DEHYDROGENASE 1-RELATED"/>
    <property type="match status" value="1"/>
</dbReference>
<dbReference type="Proteomes" id="UP000002866">
    <property type="component" value="Chromosome 6"/>
</dbReference>
<keyword evidence="12" id="KW-1185">Reference proteome</keyword>